<feature type="domain" description="HAT C-terminal dimerisation" evidence="1">
    <location>
        <begin position="145"/>
        <end position="221"/>
    </location>
</feature>
<sequence>MVNVCEHMDRIEELFTSDRNEAERITAEILEKAEYFAEELDIELTLPRVTERQTLRANPPASNASEYLRRTIVIPYLDSVISSMKTRFSPEHRPPFELSSIHPACMIKKEKTEFLPITENIAKFFNIENMKGEAELWYVMWHKKNLSSEKAQEIDVIDLIREATPFFPAMRKALIILSSLPPTTATVERSFSTLRKIKTWLRSTMGEDRLNGLSLMSVHRKLVEVQREEIQKSTLQIFARNPRRMLFQ</sequence>
<dbReference type="AlphaFoldDB" id="A0A8D9BSQ4"/>
<evidence type="ECO:0000259" key="1">
    <source>
        <dbReference type="Pfam" id="PF05699"/>
    </source>
</evidence>
<evidence type="ECO:0000313" key="2">
    <source>
        <dbReference type="EMBL" id="CAG6789541.1"/>
    </source>
</evidence>
<organism evidence="2">
    <name type="scientific">Cacopsylla melanoneura</name>
    <dbReference type="NCBI Taxonomy" id="428564"/>
    <lineage>
        <taxon>Eukaryota</taxon>
        <taxon>Metazoa</taxon>
        <taxon>Ecdysozoa</taxon>
        <taxon>Arthropoda</taxon>
        <taxon>Hexapoda</taxon>
        <taxon>Insecta</taxon>
        <taxon>Pterygota</taxon>
        <taxon>Neoptera</taxon>
        <taxon>Paraneoptera</taxon>
        <taxon>Hemiptera</taxon>
        <taxon>Sternorrhyncha</taxon>
        <taxon>Psylloidea</taxon>
        <taxon>Psyllidae</taxon>
        <taxon>Psyllinae</taxon>
        <taxon>Cacopsylla</taxon>
    </lineage>
</organism>
<dbReference type="PANTHER" id="PTHR46289">
    <property type="entry name" value="52 KDA REPRESSOR OF THE INHIBITOR OF THE PROTEIN KINASE-LIKE PROTEIN-RELATED"/>
    <property type="match status" value="1"/>
</dbReference>
<dbReference type="GO" id="GO:0046983">
    <property type="term" value="F:protein dimerization activity"/>
    <property type="evidence" value="ECO:0007669"/>
    <property type="project" value="InterPro"/>
</dbReference>
<dbReference type="PANTHER" id="PTHR46289:SF14">
    <property type="entry name" value="DUF4371 DOMAIN-CONTAINING PROTEIN"/>
    <property type="match status" value="1"/>
</dbReference>
<dbReference type="EMBL" id="HBUF01665396">
    <property type="protein sequence ID" value="CAG6789541.1"/>
    <property type="molecule type" value="Transcribed_RNA"/>
</dbReference>
<dbReference type="InterPro" id="IPR052958">
    <property type="entry name" value="IFN-induced_PKR_regulator"/>
</dbReference>
<proteinExistence type="predicted"/>
<dbReference type="InterPro" id="IPR008906">
    <property type="entry name" value="HATC_C_dom"/>
</dbReference>
<accession>A0A8D9BSQ4</accession>
<dbReference type="Pfam" id="PF05699">
    <property type="entry name" value="Dimer_Tnp_hAT"/>
    <property type="match status" value="1"/>
</dbReference>
<protein>
    <submittedName>
        <fullName evidence="2">52 kDa repressor of the inhibitor of the protein kinase</fullName>
    </submittedName>
</protein>
<reference evidence="2" key="1">
    <citation type="submission" date="2021-05" db="EMBL/GenBank/DDBJ databases">
        <authorList>
            <person name="Alioto T."/>
            <person name="Alioto T."/>
            <person name="Gomez Garrido J."/>
        </authorList>
    </citation>
    <scope>NUCLEOTIDE SEQUENCE</scope>
</reference>
<name>A0A8D9BSQ4_9HEMI</name>